<evidence type="ECO:0000313" key="3">
    <source>
        <dbReference type="Proteomes" id="UP000315525"/>
    </source>
</evidence>
<reference evidence="2 3" key="1">
    <citation type="submission" date="2019-03" db="EMBL/GenBank/DDBJ databases">
        <title>Metabolic potential of uncultured bacteria and archaea associated with petroleum seepage in deep-sea sediments.</title>
        <authorList>
            <person name="Dong X."/>
            <person name="Hubert C."/>
        </authorList>
    </citation>
    <scope>NUCLEOTIDE SEQUENCE [LARGE SCALE GENOMIC DNA]</scope>
    <source>
        <strain evidence="2">E44_bin18</strain>
    </source>
</reference>
<keyword evidence="1" id="KW-0472">Membrane</keyword>
<dbReference type="Proteomes" id="UP000315525">
    <property type="component" value="Unassembled WGS sequence"/>
</dbReference>
<evidence type="ECO:0000313" key="2">
    <source>
        <dbReference type="EMBL" id="TET44195.1"/>
    </source>
</evidence>
<keyword evidence="1" id="KW-1133">Transmembrane helix</keyword>
<accession>A0A523UP39</accession>
<comment type="caution">
    <text evidence="2">The sequence shown here is derived from an EMBL/GenBank/DDBJ whole genome shotgun (WGS) entry which is preliminary data.</text>
</comment>
<proteinExistence type="predicted"/>
<organism evidence="2 3">
    <name type="scientific">candidate division TA06 bacterium</name>
    <dbReference type="NCBI Taxonomy" id="2250710"/>
    <lineage>
        <taxon>Bacteria</taxon>
        <taxon>Bacteria division TA06</taxon>
    </lineage>
</organism>
<dbReference type="EMBL" id="SOJN01000134">
    <property type="protein sequence ID" value="TET44195.1"/>
    <property type="molecule type" value="Genomic_DNA"/>
</dbReference>
<protein>
    <submittedName>
        <fullName evidence="2">Uncharacterized protein</fullName>
    </submittedName>
</protein>
<evidence type="ECO:0000256" key="1">
    <source>
        <dbReference type="SAM" id="Phobius"/>
    </source>
</evidence>
<feature type="transmembrane region" description="Helical" evidence="1">
    <location>
        <begin position="165"/>
        <end position="184"/>
    </location>
</feature>
<name>A0A523UP39_UNCT6</name>
<dbReference type="AlphaFoldDB" id="A0A523UP39"/>
<sequence>MQSAQDLNLESKGSQFQLRKLVKEHREYLNCLVLNASPSLREFVAGQPDWVSPLASEDYCEYQDKQFLDKVDCKEHWSELKDFWPSGGPVWDALATIEGNNGAKGVILLEAKSHRGELKGTCGASTRSREKIERSFATVKRVLGVKADADWLHGHYQYANRVAHLYFMNIVAEVPTWLVFLYFVGDTKPKKGPQTVAGWETILDRVRKKIGLPNYHLLNQRIVTVFAQATPYGGKR</sequence>
<keyword evidence="1" id="KW-0812">Transmembrane</keyword>
<gene>
    <name evidence="2" type="ORF">E3J62_11040</name>
</gene>